<dbReference type="PANTHER" id="PTHR32308">
    <property type="entry name" value="LYASE BETA SUBUNIT, PUTATIVE (AFU_ORTHOLOGUE AFUA_4G13030)-RELATED"/>
    <property type="match status" value="1"/>
</dbReference>
<dbReference type="GO" id="GO:0006084">
    <property type="term" value="P:acetyl-CoA metabolic process"/>
    <property type="evidence" value="ECO:0007669"/>
    <property type="project" value="InterPro"/>
</dbReference>
<dbReference type="Gene3D" id="3.20.20.60">
    <property type="entry name" value="Phosphoenolpyruvate-binding domains"/>
    <property type="match status" value="1"/>
</dbReference>
<accession>A0A1D8GFB9</accession>
<dbReference type="InterPro" id="IPR005000">
    <property type="entry name" value="Aldolase/citrate-lyase_domain"/>
</dbReference>
<evidence type="ECO:0000256" key="15">
    <source>
        <dbReference type="ARBA" id="ARBA00048308"/>
    </source>
</evidence>
<dbReference type="OrthoDB" id="9786940at2"/>
<feature type="binding site" evidence="18">
    <location>
        <position position="134"/>
    </location>
    <ligand>
        <name>Mg(2+)</name>
        <dbReference type="ChEBI" id="CHEBI:18420"/>
    </ligand>
</feature>
<proteinExistence type="inferred from homology"/>
<dbReference type="STRING" id="1424294.Gferi_08435"/>
<dbReference type="GO" id="GO:0008815">
    <property type="term" value="F:citrate (pro-3S)-lyase activity"/>
    <property type="evidence" value="ECO:0007669"/>
    <property type="project" value="UniProtKB-EC"/>
</dbReference>
<evidence type="ECO:0000256" key="14">
    <source>
        <dbReference type="ARBA" id="ARBA00032495"/>
    </source>
</evidence>
<dbReference type="GO" id="GO:0009346">
    <property type="term" value="C:ATP-independent citrate lyase complex"/>
    <property type="evidence" value="ECO:0007669"/>
    <property type="project" value="InterPro"/>
</dbReference>
<evidence type="ECO:0000256" key="2">
    <source>
        <dbReference type="ARBA" id="ARBA00003671"/>
    </source>
</evidence>
<dbReference type="EC" id="4.1.3.6" evidence="7"/>
<dbReference type="FunFam" id="3.20.20.60:FF:000008">
    <property type="entry name" value="Citrate (Pro-3S)-lyase subunit beta"/>
    <property type="match status" value="1"/>
</dbReference>
<dbReference type="InterPro" id="IPR015813">
    <property type="entry name" value="Pyrv/PenolPyrv_kinase-like_dom"/>
</dbReference>
<dbReference type="AlphaFoldDB" id="A0A1D8GFB9"/>
<evidence type="ECO:0000256" key="8">
    <source>
        <dbReference type="ARBA" id="ARBA00015712"/>
    </source>
</evidence>
<evidence type="ECO:0000256" key="16">
    <source>
        <dbReference type="ARBA" id="ARBA00049110"/>
    </source>
</evidence>
<evidence type="ECO:0000256" key="9">
    <source>
        <dbReference type="ARBA" id="ARBA00022490"/>
    </source>
</evidence>
<keyword evidence="11 18" id="KW-0460">Magnesium</keyword>
<evidence type="ECO:0000256" key="13">
    <source>
        <dbReference type="ARBA" id="ARBA00030255"/>
    </source>
</evidence>
<evidence type="ECO:0000256" key="10">
    <source>
        <dbReference type="ARBA" id="ARBA00022723"/>
    </source>
</evidence>
<dbReference type="GO" id="GO:0000287">
    <property type="term" value="F:magnesium ion binding"/>
    <property type="evidence" value="ECO:0007669"/>
    <property type="project" value="TreeGrafter"/>
</dbReference>
<dbReference type="Pfam" id="PF03328">
    <property type="entry name" value="HpcH_HpaI"/>
    <property type="match status" value="1"/>
</dbReference>
<evidence type="ECO:0000256" key="6">
    <source>
        <dbReference type="ARBA" id="ARBA00012258"/>
    </source>
</evidence>
<dbReference type="InterPro" id="IPR040442">
    <property type="entry name" value="Pyrv_kinase-like_dom_sf"/>
</dbReference>
<dbReference type="PIRSF" id="PIRSF015582">
    <property type="entry name" value="Cit_lyase_B"/>
    <property type="match status" value="1"/>
</dbReference>
<dbReference type="KEGG" id="gfe:Gferi_08435"/>
<protein>
    <recommendedName>
        <fullName evidence="8">Citrate lyase subunit beta</fullName>
        <ecNumber evidence="6">4.1.3.34</ecNumber>
        <ecNumber evidence="7">4.1.3.6</ecNumber>
    </recommendedName>
    <alternativeName>
        <fullName evidence="13">Citrate (pro-3S)-lyase subunit beta</fullName>
    </alternativeName>
    <alternativeName>
        <fullName evidence="14">Citryl-CoA lyase subunit</fullName>
    </alternativeName>
</protein>
<dbReference type="Proteomes" id="UP000095743">
    <property type="component" value="Chromosome"/>
</dbReference>
<dbReference type="GO" id="GO:0005737">
    <property type="term" value="C:cytoplasm"/>
    <property type="evidence" value="ECO:0007669"/>
    <property type="project" value="UniProtKB-SubCell"/>
</dbReference>
<evidence type="ECO:0000313" key="20">
    <source>
        <dbReference type="EMBL" id="AOT69603.1"/>
    </source>
</evidence>
<sequence>MTVKKDRLRRTMMFIPGNNPSMMSDAHIYGPDAIMFDLEDSVKLSEKDAARFLVYNALKTIDYGDVEKVVRVNPLDTPFGKADIEAMVKAGADIIRLPKSETAEDVKAVDALISEFEEKHGIEKGSVGMMAAIESGLGIIHAYAIATASPRLIGMAIGAEDFVTDLKTSRSPDGIELITARSMLLFAARAAGIAALDTVYSDVNNEEGFRKEVELIKQLGFDGKSVINPRQIAPVVEIFTPTLQEIEHAENVLEAIQEAEEKGLGVISLNGKMVDKPVVERALRTLKLAEAAGSYRRS</sequence>
<comment type="cofactor">
    <cofactor evidence="1">
        <name>Mg(2+)</name>
        <dbReference type="ChEBI" id="CHEBI:18420"/>
    </cofactor>
</comment>
<dbReference type="EC" id="4.1.3.34" evidence="6"/>
<feature type="binding site" evidence="18">
    <location>
        <position position="161"/>
    </location>
    <ligand>
        <name>Mg(2+)</name>
        <dbReference type="ChEBI" id="CHEBI:18420"/>
    </ligand>
</feature>
<dbReference type="InterPro" id="IPR011206">
    <property type="entry name" value="Citrate_lyase_beta/mcl1/mcl2"/>
</dbReference>
<dbReference type="RefSeq" id="WP_069975472.1">
    <property type="nucleotide sequence ID" value="NZ_CP017269.1"/>
</dbReference>
<evidence type="ECO:0000256" key="12">
    <source>
        <dbReference type="ARBA" id="ARBA00023239"/>
    </source>
</evidence>
<dbReference type="GO" id="GO:0006107">
    <property type="term" value="P:oxaloacetate metabolic process"/>
    <property type="evidence" value="ECO:0007669"/>
    <property type="project" value="TreeGrafter"/>
</dbReference>
<gene>
    <name evidence="20" type="ORF">Gferi_08435</name>
</gene>
<evidence type="ECO:0000313" key="21">
    <source>
        <dbReference type="Proteomes" id="UP000095743"/>
    </source>
</evidence>
<name>A0A1D8GFB9_9FIRM</name>
<evidence type="ECO:0000256" key="7">
    <source>
        <dbReference type="ARBA" id="ARBA00012914"/>
    </source>
</evidence>
<keyword evidence="12 20" id="KW-0456">Lyase</keyword>
<comment type="similarity">
    <text evidence="4">Belongs to the HpcH/HpaI aldolase family. Citrate lyase beta subunit subfamily.</text>
</comment>
<reference evidence="20 21" key="1">
    <citation type="submission" date="2016-09" db="EMBL/GenBank/DDBJ databases">
        <title>Genomic analysis reveals versatility of anaerobic energy metabolism of Geosporobacter ferrireducens IRF9 of phylum Firmicutes.</title>
        <authorList>
            <person name="Kim S.-J."/>
        </authorList>
    </citation>
    <scope>NUCLEOTIDE SEQUENCE [LARGE SCALE GENOMIC DNA]</scope>
    <source>
        <strain evidence="20 21">IRF9</strain>
    </source>
</reference>
<dbReference type="EMBL" id="CP017269">
    <property type="protein sequence ID" value="AOT69603.1"/>
    <property type="molecule type" value="Genomic_DNA"/>
</dbReference>
<evidence type="ECO:0000256" key="4">
    <source>
        <dbReference type="ARBA" id="ARBA00005549"/>
    </source>
</evidence>
<evidence type="ECO:0000256" key="5">
    <source>
        <dbReference type="ARBA" id="ARBA00011382"/>
    </source>
</evidence>
<keyword evidence="21" id="KW-1185">Reference proteome</keyword>
<comment type="function">
    <text evidence="2">Represents a citryl-ACP lyase.</text>
</comment>
<dbReference type="InterPro" id="IPR006475">
    <property type="entry name" value="Citrate_lyase_beta_bac"/>
</dbReference>
<dbReference type="SUPFAM" id="SSF51621">
    <property type="entry name" value="Phosphoenolpyruvate/pyruvate domain"/>
    <property type="match status" value="1"/>
</dbReference>
<evidence type="ECO:0000256" key="17">
    <source>
        <dbReference type="PIRSR" id="PIRSR015582-1"/>
    </source>
</evidence>
<comment type="catalytic activity">
    <reaction evidence="16">
        <text>(3S)-citryl-CoA = oxaloacetate + acetyl-CoA</text>
        <dbReference type="Rhea" id="RHEA:20812"/>
        <dbReference type="ChEBI" id="CHEBI:16452"/>
        <dbReference type="ChEBI" id="CHEBI:57288"/>
        <dbReference type="ChEBI" id="CHEBI:57321"/>
        <dbReference type="EC" id="4.1.3.34"/>
    </reaction>
</comment>
<dbReference type="NCBIfam" id="TIGR01588">
    <property type="entry name" value="citE"/>
    <property type="match status" value="1"/>
</dbReference>
<dbReference type="PANTHER" id="PTHR32308:SF10">
    <property type="entry name" value="CITRATE LYASE SUBUNIT BETA"/>
    <property type="match status" value="1"/>
</dbReference>
<evidence type="ECO:0000259" key="19">
    <source>
        <dbReference type="Pfam" id="PF03328"/>
    </source>
</evidence>
<feature type="binding site" evidence="17">
    <location>
        <position position="71"/>
    </location>
    <ligand>
        <name>substrate</name>
    </ligand>
</feature>
<evidence type="ECO:0000256" key="11">
    <source>
        <dbReference type="ARBA" id="ARBA00022842"/>
    </source>
</evidence>
<evidence type="ECO:0000256" key="1">
    <source>
        <dbReference type="ARBA" id="ARBA00001946"/>
    </source>
</evidence>
<comment type="subcellular location">
    <subcellularLocation>
        <location evidence="3">Cytoplasm</location>
    </subcellularLocation>
</comment>
<evidence type="ECO:0000256" key="18">
    <source>
        <dbReference type="PIRSR" id="PIRSR015582-2"/>
    </source>
</evidence>
<comment type="subunit">
    <text evidence="5">Oligomer with a subunit composition of (alpha,beta,gamma)6.</text>
</comment>
<organism evidence="20 21">
    <name type="scientific">Geosporobacter ferrireducens</name>
    <dbReference type="NCBI Taxonomy" id="1424294"/>
    <lineage>
        <taxon>Bacteria</taxon>
        <taxon>Bacillati</taxon>
        <taxon>Bacillota</taxon>
        <taxon>Clostridia</taxon>
        <taxon>Peptostreptococcales</taxon>
        <taxon>Thermotaleaceae</taxon>
        <taxon>Geosporobacter</taxon>
    </lineage>
</organism>
<evidence type="ECO:0000256" key="3">
    <source>
        <dbReference type="ARBA" id="ARBA00004496"/>
    </source>
</evidence>
<keyword evidence="9" id="KW-0963">Cytoplasm</keyword>
<comment type="catalytic activity">
    <reaction evidence="15">
        <text>citrate = oxaloacetate + acetate</text>
        <dbReference type="Rhea" id="RHEA:10760"/>
        <dbReference type="ChEBI" id="CHEBI:16452"/>
        <dbReference type="ChEBI" id="CHEBI:16947"/>
        <dbReference type="ChEBI" id="CHEBI:30089"/>
        <dbReference type="EC" id="4.1.3.6"/>
    </reaction>
</comment>
<feature type="binding site" evidence="17">
    <location>
        <position position="134"/>
    </location>
    <ligand>
        <name>substrate</name>
    </ligand>
</feature>
<keyword evidence="10 18" id="KW-0479">Metal-binding</keyword>
<feature type="domain" description="HpcH/HpaI aldolase/citrate lyase" evidence="19">
    <location>
        <begin position="10"/>
        <end position="229"/>
    </location>
</feature>
<dbReference type="GO" id="GO:0008816">
    <property type="term" value="F:citryl-CoA lyase activity"/>
    <property type="evidence" value="ECO:0007669"/>
    <property type="project" value="UniProtKB-EC"/>
</dbReference>